<accession>A0A8J8MAD7</accession>
<evidence type="ECO:0000313" key="2">
    <source>
        <dbReference type="EMBL" id="QUH29309.1"/>
    </source>
</evidence>
<protein>
    <submittedName>
        <fullName evidence="2">Uncharacterized protein</fullName>
    </submittedName>
</protein>
<dbReference type="KEGG" id="vgu:HYG85_10365"/>
<dbReference type="RefSeq" id="WP_212693412.1">
    <property type="nucleotide sequence ID" value="NZ_CP058561.1"/>
</dbReference>
<keyword evidence="1" id="KW-1133">Transmembrane helix</keyword>
<gene>
    <name evidence="2" type="ORF">HYG85_10365</name>
</gene>
<proteinExistence type="predicted"/>
<reference evidence="2 3" key="1">
    <citation type="submission" date="2020-07" db="EMBL/GenBank/DDBJ databases">
        <title>Vallitalea guaymasensis genome.</title>
        <authorList>
            <person name="Postec A."/>
        </authorList>
    </citation>
    <scope>NUCLEOTIDE SEQUENCE [LARGE SCALE GENOMIC DNA]</scope>
    <source>
        <strain evidence="2 3">Ra1766G1</strain>
    </source>
</reference>
<dbReference type="AlphaFoldDB" id="A0A8J8MAD7"/>
<organism evidence="2 3">
    <name type="scientific">Vallitalea guaymasensis</name>
    <dbReference type="NCBI Taxonomy" id="1185412"/>
    <lineage>
        <taxon>Bacteria</taxon>
        <taxon>Bacillati</taxon>
        <taxon>Bacillota</taxon>
        <taxon>Clostridia</taxon>
        <taxon>Lachnospirales</taxon>
        <taxon>Vallitaleaceae</taxon>
        <taxon>Vallitalea</taxon>
    </lineage>
</organism>
<sequence>MKAQGYFSVVIYEDRCMNELIKQIYYVDECLDRFVMNYEIIVVLKADFDENMYSNLSELNERIKGNVILVSLSYSHNIESAIMAGVDISIGDYIYEIERGSNPSTYESIENMYIELTKRKCDIAFLRPRNIGLMNRLMMKILNRKGKGNIVLGKNLVRLVTRRSLNAVDSQYERDNTRNLMFQQCGLKNTNIYCKTKSKQIDSNFNKELSYLVRFKNLGCKAAYFLGCIYLLIFLGVIIFGEIQKESFVPLFLLSFSILLALIGILINHLLLLYREVKGAKYYIVQEVRRLK</sequence>
<evidence type="ECO:0000256" key="1">
    <source>
        <dbReference type="SAM" id="Phobius"/>
    </source>
</evidence>
<dbReference type="EMBL" id="CP058561">
    <property type="protein sequence ID" value="QUH29309.1"/>
    <property type="molecule type" value="Genomic_DNA"/>
</dbReference>
<keyword evidence="1" id="KW-0812">Transmembrane</keyword>
<keyword evidence="3" id="KW-1185">Reference proteome</keyword>
<feature type="transmembrane region" description="Helical" evidence="1">
    <location>
        <begin position="222"/>
        <end position="240"/>
    </location>
</feature>
<feature type="transmembrane region" description="Helical" evidence="1">
    <location>
        <begin position="252"/>
        <end position="274"/>
    </location>
</feature>
<name>A0A8J8MAD7_9FIRM</name>
<evidence type="ECO:0000313" key="3">
    <source>
        <dbReference type="Proteomes" id="UP000677305"/>
    </source>
</evidence>
<dbReference type="Proteomes" id="UP000677305">
    <property type="component" value="Chromosome"/>
</dbReference>
<keyword evidence="1" id="KW-0472">Membrane</keyword>